<evidence type="ECO:0000259" key="12">
    <source>
        <dbReference type="Pfam" id="PF08334"/>
    </source>
</evidence>
<name>A0A2H0LNM3_9BACT</name>
<dbReference type="GO" id="GO:0015628">
    <property type="term" value="P:protein secretion by the type II secretion system"/>
    <property type="evidence" value="ECO:0007669"/>
    <property type="project" value="InterPro"/>
</dbReference>
<dbReference type="InterPro" id="IPR013545">
    <property type="entry name" value="T2SS_protein-GspG_C"/>
</dbReference>
<dbReference type="Gene3D" id="3.30.700.10">
    <property type="entry name" value="Glycoprotein, Type 4 Pilin"/>
    <property type="match status" value="1"/>
</dbReference>
<evidence type="ECO:0000256" key="3">
    <source>
        <dbReference type="ARBA" id="ARBA00020042"/>
    </source>
</evidence>
<dbReference type="EMBL" id="PCVY01000072">
    <property type="protein sequence ID" value="PIQ85264.1"/>
    <property type="molecule type" value="Genomic_DNA"/>
</dbReference>
<keyword evidence="9 11" id="KW-0472">Membrane</keyword>
<dbReference type="AlphaFoldDB" id="A0A2H0LNM3"/>
<dbReference type="Pfam" id="PF08334">
    <property type="entry name" value="T2SSG"/>
    <property type="match status" value="1"/>
</dbReference>
<evidence type="ECO:0000256" key="7">
    <source>
        <dbReference type="ARBA" id="ARBA00022692"/>
    </source>
</evidence>
<comment type="similarity">
    <text evidence="2">Belongs to the GSP G family.</text>
</comment>
<accession>A0A2H0LNM3</accession>
<dbReference type="PRINTS" id="PR00813">
    <property type="entry name" value="BCTERIALGSPG"/>
</dbReference>
<dbReference type="PANTHER" id="PTHR30093">
    <property type="entry name" value="GENERAL SECRETION PATHWAY PROTEIN G"/>
    <property type="match status" value="1"/>
</dbReference>
<comment type="subcellular location">
    <subcellularLocation>
        <location evidence="1">Cell inner membrane</location>
        <topology evidence="1">Single-pass membrane protein</topology>
    </subcellularLocation>
</comment>
<keyword evidence="8 11" id="KW-1133">Transmembrane helix</keyword>
<organism evidence="13 14">
    <name type="scientific">Candidatus Abzuiibacterium crystallinum</name>
    <dbReference type="NCBI Taxonomy" id="1974748"/>
    <lineage>
        <taxon>Bacteria</taxon>
        <taxon>Pseudomonadati</taxon>
        <taxon>Candidatus Omnitrophota</taxon>
        <taxon>Candidatus Abzuiibacterium</taxon>
    </lineage>
</organism>
<evidence type="ECO:0000256" key="6">
    <source>
        <dbReference type="ARBA" id="ARBA00022519"/>
    </source>
</evidence>
<feature type="transmembrane region" description="Helical" evidence="11">
    <location>
        <begin position="43"/>
        <end position="66"/>
    </location>
</feature>
<evidence type="ECO:0000313" key="14">
    <source>
        <dbReference type="Proteomes" id="UP000230859"/>
    </source>
</evidence>
<reference evidence="13 14" key="1">
    <citation type="submission" date="2017-09" db="EMBL/GenBank/DDBJ databases">
        <title>Depth-based differentiation of microbial function through sediment-hosted aquifers and enrichment of novel symbionts in the deep terrestrial subsurface.</title>
        <authorList>
            <person name="Probst A.J."/>
            <person name="Ladd B."/>
            <person name="Jarett J.K."/>
            <person name="Geller-Mcgrath D.E."/>
            <person name="Sieber C.M."/>
            <person name="Emerson J.B."/>
            <person name="Anantharaman K."/>
            <person name="Thomas B.C."/>
            <person name="Malmstrom R."/>
            <person name="Stieglmeier M."/>
            <person name="Klingl A."/>
            <person name="Woyke T."/>
            <person name="Ryan C.M."/>
            <person name="Banfield J.F."/>
        </authorList>
    </citation>
    <scope>NUCLEOTIDE SEQUENCE [LARGE SCALE GENOMIC DNA]</scope>
    <source>
        <strain evidence="13">CG11_big_fil_rev_8_21_14_0_20_45_26</strain>
    </source>
</reference>
<evidence type="ECO:0000256" key="8">
    <source>
        <dbReference type="ARBA" id="ARBA00022989"/>
    </source>
</evidence>
<dbReference type="InterPro" id="IPR012902">
    <property type="entry name" value="N_methyl_site"/>
</dbReference>
<dbReference type="Proteomes" id="UP000230859">
    <property type="component" value="Unassembled WGS sequence"/>
</dbReference>
<dbReference type="InterPro" id="IPR010054">
    <property type="entry name" value="Type2_sec_GspG"/>
</dbReference>
<evidence type="ECO:0000256" key="1">
    <source>
        <dbReference type="ARBA" id="ARBA00004377"/>
    </source>
</evidence>
<evidence type="ECO:0000256" key="9">
    <source>
        <dbReference type="ARBA" id="ARBA00023136"/>
    </source>
</evidence>
<evidence type="ECO:0000256" key="2">
    <source>
        <dbReference type="ARBA" id="ARBA00009984"/>
    </source>
</evidence>
<evidence type="ECO:0000256" key="5">
    <source>
        <dbReference type="ARBA" id="ARBA00022481"/>
    </source>
</evidence>
<dbReference type="InterPro" id="IPR000983">
    <property type="entry name" value="Bac_GSPG_pilin"/>
</dbReference>
<keyword evidence="7 11" id="KW-0812">Transmembrane</keyword>
<protein>
    <recommendedName>
        <fullName evidence="3">Type II secretion system core protein G</fullName>
    </recommendedName>
</protein>
<sequence length="175" mass="19723">MKKNNRGLIPLETTNHRLGERRFYPGTHTLLLLRRRQNKKQSLTGFTMIEILLVVIIIGILASLIVPRLSGRSEEARRQAAKADIMGGLALALDLYEADTGKYPSQLNDLLKEPSGVNNWRGPYLKRGISKDPWGSDYVYQAPGIYNTESYDLFSSGPDRKEGTDDDVTNWNVET</sequence>
<dbReference type="GO" id="GO:0005886">
    <property type="term" value="C:plasma membrane"/>
    <property type="evidence" value="ECO:0007669"/>
    <property type="project" value="UniProtKB-SubCell"/>
</dbReference>
<proteinExistence type="inferred from homology"/>
<dbReference type="GO" id="GO:0015627">
    <property type="term" value="C:type II protein secretion system complex"/>
    <property type="evidence" value="ECO:0007669"/>
    <property type="project" value="InterPro"/>
</dbReference>
<gene>
    <name evidence="13" type="primary">gspG</name>
    <name evidence="13" type="ORF">COV74_09920</name>
</gene>
<feature type="region of interest" description="Disordered" evidence="10">
    <location>
        <begin position="156"/>
        <end position="175"/>
    </location>
</feature>
<evidence type="ECO:0000313" key="13">
    <source>
        <dbReference type="EMBL" id="PIQ85264.1"/>
    </source>
</evidence>
<evidence type="ECO:0000256" key="11">
    <source>
        <dbReference type="SAM" id="Phobius"/>
    </source>
</evidence>
<dbReference type="PANTHER" id="PTHR30093:SF44">
    <property type="entry name" value="TYPE II SECRETION SYSTEM CORE PROTEIN G"/>
    <property type="match status" value="1"/>
</dbReference>
<dbReference type="NCBIfam" id="TIGR02532">
    <property type="entry name" value="IV_pilin_GFxxxE"/>
    <property type="match status" value="1"/>
</dbReference>
<dbReference type="SUPFAM" id="SSF54523">
    <property type="entry name" value="Pili subunits"/>
    <property type="match status" value="1"/>
</dbReference>
<evidence type="ECO:0000256" key="4">
    <source>
        <dbReference type="ARBA" id="ARBA00022475"/>
    </source>
</evidence>
<dbReference type="InterPro" id="IPR045584">
    <property type="entry name" value="Pilin-like"/>
</dbReference>
<comment type="caution">
    <text evidence="13">The sequence shown here is derived from an EMBL/GenBank/DDBJ whole genome shotgun (WGS) entry which is preliminary data.</text>
</comment>
<evidence type="ECO:0000256" key="10">
    <source>
        <dbReference type="SAM" id="MobiDB-lite"/>
    </source>
</evidence>
<feature type="domain" description="Type II secretion system protein GspG C-terminal" evidence="12">
    <location>
        <begin position="69"/>
        <end position="171"/>
    </location>
</feature>
<keyword evidence="4" id="KW-1003">Cell membrane</keyword>
<keyword evidence="5" id="KW-0488">Methylation</keyword>
<dbReference type="NCBIfam" id="TIGR01710">
    <property type="entry name" value="typeII_sec_gspG"/>
    <property type="match status" value="1"/>
</dbReference>
<keyword evidence="6" id="KW-0997">Cell inner membrane</keyword>